<dbReference type="InterPro" id="IPR036856">
    <property type="entry name" value="Ald_Oxase/Xan_DH_a/b_sf"/>
</dbReference>
<gene>
    <name evidence="2" type="ORF">QO018_004868</name>
</gene>
<dbReference type="EMBL" id="JAUSVU010000022">
    <property type="protein sequence ID" value="MDQ0535977.1"/>
    <property type="molecule type" value="Genomic_DNA"/>
</dbReference>
<organism evidence="2 3">
    <name type="scientific">Azospirillum picis</name>
    <dbReference type="NCBI Taxonomy" id="488438"/>
    <lineage>
        <taxon>Bacteria</taxon>
        <taxon>Pseudomonadati</taxon>
        <taxon>Pseudomonadota</taxon>
        <taxon>Alphaproteobacteria</taxon>
        <taxon>Rhodospirillales</taxon>
        <taxon>Azospirillaceae</taxon>
        <taxon>Azospirillum</taxon>
    </lineage>
</organism>
<dbReference type="SUPFAM" id="SSF54665">
    <property type="entry name" value="CO dehydrogenase molybdoprotein N-domain-like"/>
    <property type="match status" value="1"/>
</dbReference>
<dbReference type="Pfam" id="PF02738">
    <property type="entry name" value="MoCoBD_1"/>
    <property type="match status" value="1"/>
</dbReference>
<dbReference type="RefSeq" id="WP_209988231.1">
    <property type="nucleotide sequence ID" value="NZ_JAGINO010000024.1"/>
</dbReference>
<dbReference type="InterPro" id="IPR016208">
    <property type="entry name" value="Ald_Oxase/xanthine_DH-like"/>
</dbReference>
<accession>A0ABU0MR72</accession>
<keyword evidence="2" id="KW-0560">Oxidoreductase</keyword>
<evidence type="ECO:0000313" key="3">
    <source>
        <dbReference type="Proteomes" id="UP001244552"/>
    </source>
</evidence>
<dbReference type="EC" id="1.17.1.4" evidence="2"/>
<dbReference type="Proteomes" id="UP001244552">
    <property type="component" value="Unassembled WGS sequence"/>
</dbReference>
<evidence type="ECO:0000259" key="1">
    <source>
        <dbReference type="SMART" id="SM01008"/>
    </source>
</evidence>
<dbReference type="InterPro" id="IPR008274">
    <property type="entry name" value="AldOxase/xan_DH_MoCoBD1"/>
</dbReference>
<comment type="caution">
    <text evidence="2">The sequence shown here is derived from an EMBL/GenBank/DDBJ whole genome shotgun (WGS) entry which is preliminary data.</text>
</comment>
<dbReference type="Gene3D" id="3.90.1170.50">
    <property type="entry name" value="Aldehyde oxidase/xanthine dehydrogenase, a/b hammerhead"/>
    <property type="match status" value="1"/>
</dbReference>
<keyword evidence="3" id="KW-1185">Reference proteome</keyword>
<dbReference type="InterPro" id="IPR037165">
    <property type="entry name" value="AldOxase/xan_DH_Mopterin-bd_sf"/>
</dbReference>
<dbReference type="Pfam" id="PF01315">
    <property type="entry name" value="Ald_Xan_dh_C"/>
    <property type="match status" value="1"/>
</dbReference>
<proteinExistence type="predicted"/>
<protein>
    <submittedName>
        <fullName evidence="2">Xanthine dehydrogenase YagR molybdenum-binding subunit</fullName>
        <ecNumber evidence="2">1.17.1.4</ecNumber>
    </submittedName>
</protein>
<name>A0ABU0MR72_9PROT</name>
<dbReference type="SUPFAM" id="SSF56003">
    <property type="entry name" value="Molybdenum cofactor-binding domain"/>
    <property type="match status" value="1"/>
</dbReference>
<dbReference type="Gene3D" id="3.30.365.10">
    <property type="entry name" value="Aldehyde oxidase/xanthine dehydrogenase, molybdopterin binding domain"/>
    <property type="match status" value="4"/>
</dbReference>
<sequence>MKFDTPAATNPIDQLKVVGKPTSRIDGPLKTTGTAPYAYERHDVVPNQAYGYVVASTIAKGRIASIAVEEAKAAPGVLAVVTHGNAGKLGKGDRNAAPLLGGPEIDHYHQAVALVVAESFEQARAAAQRIHVEYERAEGAFDLAHARETMGDDPEQKKEDKTVGDFAAAFDAAPVKLDETYTTPDQSHMMMEPHATIAAWQGDRLTVWTSNQMIAWAAADLAKTLEMPREKVRVISPFIGGGFGGKLFLRADTLLAALGAREAGRPVKVALPRPMMANNTTHRPATIQRIRIGAGQDGRITAIAHESWSGNLEDGKPETAVDQTRLLYAGANRLTGLRLAHLDLPEGNAMRAPGEAPGLMALEIAMDEMAERLKVDPVEFRILNDTQVDPENPERPFSQRQLVQCLRTGAERFGWSKRNAEPARVRDGRWLVGIGMAAAFRNNLLTKSAARVRLDNRGVVTVETDMTDIGTGSYTIIAQTAAEMMGVGLDKVVVRLGDSGYPASAGSGGQWGANNSTAGVYAACVKLREAVAQKLGFNSAPDLAGVQFADGQVRSGNRSVPLAQAAGEAGLSAEDGIEYGDIAKRAQQSTFGAHFVEVGVDAATAEVRVRRMLAVCAAGRILNPLSARSQVIGAMTMGVGAALMEELAVDTRTGFFVNHDLAGYEVPVHADIPHQEVIFLDETDPMSSPMKAKGVGELGLCGVGAAIANAVYNATGLRVRDYPVTLDKLLDGMPPVT</sequence>
<dbReference type="PANTHER" id="PTHR11908:SF123">
    <property type="entry name" value="ALDEHYDE OXIDOREDUCTASE MOLYBDENUM-BINDING SUBUNIT PAOC"/>
    <property type="match status" value="1"/>
</dbReference>
<dbReference type="NCBIfam" id="NF041671">
    <property type="entry name" value="peri_hyde_PaoC"/>
    <property type="match status" value="1"/>
</dbReference>
<feature type="domain" description="Aldehyde oxidase/xanthine dehydrogenase a/b hammerhead" evidence="1">
    <location>
        <begin position="32"/>
        <end position="138"/>
    </location>
</feature>
<evidence type="ECO:0000313" key="2">
    <source>
        <dbReference type="EMBL" id="MDQ0535977.1"/>
    </source>
</evidence>
<reference evidence="2 3" key="1">
    <citation type="submission" date="2023-07" db="EMBL/GenBank/DDBJ databases">
        <title>Genomic Encyclopedia of Type Strains, Phase IV (KMG-IV): sequencing the most valuable type-strain genomes for metagenomic binning, comparative biology and taxonomic classification.</title>
        <authorList>
            <person name="Goeker M."/>
        </authorList>
    </citation>
    <scope>NUCLEOTIDE SEQUENCE [LARGE SCALE GENOMIC DNA]</scope>
    <source>
        <strain evidence="2 3">DSM 19922</strain>
    </source>
</reference>
<dbReference type="Pfam" id="PF20256">
    <property type="entry name" value="MoCoBD_2"/>
    <property type="match status" value="1"/>
</dbReference>
<dbReference type="PANTHER" id="PTHR11908">
    <property type="entry name" value="XANTHINE DEHYDROGENASE"/>
    <property type="match status" value="1"/>
</dbReference>
<dbReference type="SMART" id="SM01008">
    <property type="entry name" value="Ald_Xan_dh_C"/>
    <property type="match status" value="1"/>
</dbReference>
<dbReference type="GO" id="GO:0004854">
    <property type="term" value="F:xanthine dehydrogenase activity"/>
    <property type="evidence" value="ECO:0007669"/>
    <property type="project" value="UniProtKB-EC"/>
</dbReference>
<dbReference type="InterPro" id="IPR046867">
    <property type="entry name" value="AldOxase/xan_DH_MoCoBD2"/>
</dbReference>
<dbReference type="InterPro" id="IPR000674">
    <property type="entry name" value="Ald_Oxase/Xan_DH_a/b"/>
</dbReference>
<dbReference type="InterPro" id="IPR049648">
    <property type="entry name" value="PaoC-like"/>
</dbReference>